<dbReference type="SMART" id="SM00306">
    <property type="entry name" value="HintN"/>
    <property type="match status" value="1"/>
</dbReference>
<sequence>MDFIDKNTAWAKQRLVSTRMERVAGYKVTDEFGKQTEQGYMSAITGITLKNDPERIRGTRAKLVLWEEGGKFPGLLDAWRIEQPSVELDDGFAFGLQIAFGCVCKGTKVWTSSGNCVNIEDLKQEDGILGWDTYQAVQQHISHFNPPAKKPCVRITTNTGRVLECSTDHPVLWSYSGLTKRVPGKRKENETMKQWKWHEAAKCKVGEQVGIINSIPFFGTKKMWEPRVIGWLIGDGSYGYDKTPRLSNCDDEINEYIETHFDTSPDCPPRLTKNGKVYKETLIKGICPKLRELGIYG</sequence>
<organism evidence="2">
    <name type="scientific">Podoviridae sp. ct2m58</name>
    <dbReference type="NCBI Taxonomy" id="2827721"/>
    <lineage>
        <taxon>Viruses</taxon>
        <taxon>Duplodnaviria</taxon>
        <taxon>Heunggongvirae</taxon>
        <taxon>Uroviricota</taxon>
        <taxon>Caudoviricetes</taxon>
    </lineage>
</organism>
<dbReference type="GO" id="GO:0016539">
    <property type="term" value="P:intein-mediated protein splicing"/>
    <property type="evidence" value="ECO:0007669"/>
    <property type="project" value="InterPro"/>
</dbReference>
<dbReference type="InterPro" id="IPR036844">
    <property type="entry name" value="Hint_dom_sf"/>
</dbReference>
<dbReference type="EMBL" id="BK032856">
    <property type="protein sequence ID" value="DAF64279.1"/>
    <property type="molecule type" value="Genomic_DNA"/>
</dbReference>
<name>A0A8S5TMI3_9CAUD</name>
<evidence type="ECO:0000259" key="1">
    <source>
        <dbReference type="SMART" id="SM00306"/>
    </source>
</evidence>
<proteinExistence type="predicted"/>
<evidence type="ECO:0000313" key="2">
    <source>
        <dbReference type="EMBL" id="DAF64279.1"/>
    </source>
</evidence>
<dbReference type="InterPro" id="IPR003587">
    <property type="entry name" value="Hint_dom_N"/>
</dbReference>
<protein>
    <submittedName>
        <fullName evidence="2">Terminase large subunit</fullName>
    </submittedName>
</protein>
<dbReference type="SUPFAM" id="SSF51294">
    <property type="entry name" value="Hedgehog/intein (Hint) domain"/>
    <property type="match status" value="1"/>
</dbReference>
<accession>A0A8S5TMI3</accession>
<feature type="domain" description="Hint" evidence="1">
    <location>
        <begin position="100"/>
        <end position="213"/>
    </location>
</feature>
<dbReference type="InterPro" id="IPR006141">
    <property type="entry name" value="Intein_N"/>
</dbReference>
<reference evidence="2" key="1">
    <citation type="journal article" date="2021" name="Proc. Natl. Acad. Sci. U.S.A.">
        <title>A Catalog of Tens of Thousands of Viruses from Human Metagenomes Reveals Hidden Associations with Chronic Diseases.</title>
        <authorList>
            <person name="Tisza M.J."/>
            <person name="Buck C.B."/>
        </authorList>
    </citation>
    <scope>NUCLEOTIDE SEQUENCE</scope>
    <source>
        <strain evidence="2">Ct2m58</strain>
    </source>
</reference>
<dbReference type="Gene3D" id="2.170.16.10">
    <property type="entry name" value="Hedgehog/Intein (Hint) domain"/>
    <property type="match status" value="1"/>
</dbReference>
<dbReference type="NCBIfam" id="TIGR01445">
    <property type="entry name" value="intein_Nterm"/>
    <property type="match status" value="1"/>
</dbReference>